<dbReference type="InterPro" id="IPR013762">
    <property type="entry name" value="Integrase-like_cat_sf"/>
</dbReference>
<dbReference type="PANTHER" id="PTHR30349">
    <property type="entry name" value="PHAGE INTEGRASE-RELATED"/>
    <property type="match status" value="1"/>
</dbReference>
<dbReference type="SUPFAM" id="SSF56349">
    <property type="entry name" value="DNA breaking-rejoining enzymes"/>
    <property type="match status" value="1"/>
</dbReference>
<evidence type="ECO:0000256" key="1">
    <source>
        <dbReference type="ARBA" id="ARBA00008857"/>
    </source>
</evidence>
<dbReference type="InterPro" id="IPR044068">
    <property type="entry name" value="CB"/>
</dbReference>
<feature type="domain" description="Core-binding (CB)" evidence="7">
    <location>
        <begin position="1"/>
        <end position="83"/>
    </location>
</feature>
<dbReference type="InterPro" id="IPR010998">
    <property type="entry name" value="Integrase_recombinase_N"/>
</dbReference>
<dbReference type="InterPro" id="IPR050090">
    <property type="entry name" value="Tyrosine_recombinase_XerCD"/>
</dbReference>
<evidence type="ECO:0000256" key="4">
    <source>
        <dbReference type="ARBA" id="ARBA00023172"/>
    </source>
</evidence>
<keyword evidence="2" id="KW-0229">DNA integration</keyword>
<dbReference type="InterPro" id="IPR004107">
    <property type="entry name" value="Integrase_SAM-like_N"/>
</dbReference>
<sequence>MLLNEYWDESYWPSCGRLRECTRVGYASAWRRHIRPELGDMDLADLTGPRIQSWLDSITSAGAARKAWAVLRQMLRSAVRLGLLDADVTGRVTPPKPSGYEPEVLDIRQIRQLLQGFHGHELEAWLICSVCLGLRTEEALGLEWQDLNLNTGKVRVQRGLQWVDGHEVIVDPKTELSRRTIVLPRFAVLRLREIRPRDGGRLIGSLNPGQVARRYATWCRSQNLPYVPRRNLRHSWASTALGAGVDVAVVSRALGHSSIATTARYYLRPDSEVLREAQRTWEHALIR</sequence>
<dbReference type="Pfam" id="PF14659">
    <property type="entry name" value="Phage_int_SAM_3"/>
    <property type="match status" value="1"/>
</dbReference>
<reference evidence="8 9" key="1">
    <citation type="journal article" date="2015" name="Int J Genomics">
        <title>Comparative Genomics Revealed Genetic Diversity and Species/Strain-Level Differences in Carbohydrate Metabolism of Three Probiotic Bifidobacterial Species.</title>
        <authorList>
            <person name="Odamaki T."/>
            <person name="Horigome A."/>
            <person name="Sugahara H."/>
            <person name="Hashikura N."/>
            <person name="Minami J."/>
            <person name="Xiao J.Z."/>
            <person name="Abe F."/>
        </authorList>
    </citation>
    <scope>NUCLEOTIDE SEQUENCE [LARGE SCALE GENOMIC DNA]</scope>
    <source>
        <strain evidence="8 9">MCC 1114</strain>
    </source>
</reference>
<dbReference type="Pfam" id="PF00589">
    <property type="entry name" value="Phage_integrase"/>
    <property type="match status" value="1"/>
</dbReference>
<evidence type="ECO:0000313" key="9">
    <source>
        <dbReference type="Proteomes" id="UP000036802"/>
    </source>
</evidence>
<keyword evidence="3 5" id="KW-0238">DNA-binding</keyword>
<comment type="caution">
    <text evidence="8">The sequence shown here is derived from an EMBL/GenBank/DDBJ whole genome shotgun (WGS) entry which is preliminary data.</text>
</comment>
<protein>
    <submittedName>
        <fullName evidence="8">Recombinase</fullName>
    </submittedName>
</protein>
<dbReference type="EMBL" id="AVQC01000025">
    <property type="protein sequence ID" value="KOA62640.1"/>
    <property type="molecule type" value="Genomic_DNA"/>
</dbReference>
<dbReference type="Gene3D" id="1.10.443.10">
    <property type="entry name" value="Intergrase catalytic core"/>
    <property type="match status" value="1"/>
</dbReference>
<keyword evidence="4" id="KW-0233">DNA recombination</keyword>
<organism evidence="8 9">
    <name type="scientific">Bifidobacterium breve MCC 1114</name>
    <dbReference type="NCBI Taxonomy" id="1365964"/>
    <lineage>
        <taxon>Bacteria</taxon>
        <taxon>Bacillati</taxon>
        <taxon>Actinomycetota</taxon>
        <taxon>Actinomycetes</taxon>
        <taxon>Bifidobacteriales</taxon>
        <taxon>Bifidobacteriaceae</taxon>
        <taxon>Bifidobacterium</taxon>
    </lineage>
</organism>
<dbReference type="GO" id="GO:0003677">
    <property type="term" value="F:DNA binding"/>
    <property type="evidence" value="ECO:0007669"/>
    <property type="project" value="UniProtKB-UniRule"/>
</dbReference>
<proteinExistence type="inferred from homology"/>
<feature type="domain" description="Tyr recombinase" evidence="6">
    <location>
        <begin position="100"/>
        <end position="279"/>
    </location>
</feature>
<dbReference type="GO" id="GO:0006310">
    <property type="term" value="P:DNA recombination"/>
    <property type="evidence" value="ECO:0007669"/>
    <property type="project" value="UniProtKB-KW"/>
</dbReference>
<evidence type="ECO:0000256" key="3">
    <source>
        <dbReference type="ARBA" id="ARBA00023125"/>
    </source>
</evidence>
<dbReference type="PANTHER" id="PTHR30349:SF64">
    <property type="entry name" value="PROPHAGE INTEGRASE INTD-RELATED"/>
    <property type="match status" value="1"/>
</dbReference>
<dbReference type="Proteomes" id="UP000036802">
    <property type="component" value="Unassembled WGS sequence"/>
</dbReference>
<evidence type="ECO:0000256" key="5">
    <source>
        <dbReference type="PROSITE-ProRule" id="PRU01248"/>
    </source>
</evidence>
<dbReference type="PATRIC" id="fig|1365964.3.peg.2121"/>
<dbReference type="PROSITE" id="PS51900">
    <property type="entry name" value="CB"/>
    <property type="match status" value="1"/>
</dbReference>
<dbReference type="RefSeq" id="WP_080826403.1">
    <property type="nucleotide sequence ID" value="NZ_AVQC01000025.1"/>
</dbReference>
<comment type="similarity">
    <text evidence="1">Belongs to the 'phage' integrase family.</text>
</comment>
<evidence type="ECO:0000259" key="6">
    <source>
        <dbReference type="PROSITE" id="PS51898"/>
    </source>
</evidence>
<dbReference type="InterPro" id="IPR011010">
    <property type="entry name" value="DNA_brk_join_enz"/>
</dbReference>
<accession>A0A0L7CSD2</accession>
<gene>
    <name evidence="8" type="ORF">BBM1114_10470</name>
</gene>
<dbReference type="Gene3D" id="1.10.150.130">
    <property type="match status" value="1"/>
</dbReference>
<dbReference type="AlphaFoldDB" id="A0A0L7CSD2"/>
<evidence type="ECO:0000259" key="7">
    <source>
        <dbReference type="PROSITE" id="PS51900"/>
    </source>
</evidence>
<evidence type="ECO:0000256" key="2">
    <source>
        <dbReference type="ARBA" id="ARBA00022908"/>
    </source>
</evidence>
<dbReference type="InterPro" id="IPR002104">
    <property type="entry name" value="Integrase_catalytic"/>
</dbReference>
<evidence type="ECO:0000313" key="8">
    <source>
        <dbReference type="EMBL" id="KOA62640.1"/>
    </source>
</evidence>
<dbReference type="CDD" id="cd01189">
    <property type="entry name" value="INT_ICEBs1_C_like"/>
    <property type="match status" value="1"/>
</dbReference>
<name>A0A0L7CSD2_BIFBR</name>
<dbReference type="GO" id="GO:0015074">
    <property type="term" value="P:DNA integration"/>
    <property type="evidence" value="ECO:0007669"/>
    <property type="project" value="UniProtKB-KW"/>
</dbReference>
<dbReference type="PROSITE" id="PS51898">
    <property type="entry name" value="TYR_RECOMBINASE"/>
    <property type="match status" value="1"/>
</dbReference>